<dbReference type="EMBL" id="BAFE01000053">
    <property type="protein sequence ID" value="GAB48546.1"/>
    <property type="molecule type" value="Genomic_DNA"/>
</dbReference>
<dbReference type="InterPro" id="IPR015659">
    <property type="entry name" value="Proline_oxidase"/>
</dbReference>
<feature type="domain" description="Proline dehydrogenase" evidence="2">
    <location>
        <begin position="57"/>
        <end position="298"/>
    </location>
</feature>
<proteinExistence type="predicted"/>
<organism evidence="3 4">
    <name type="scientific">Mobilicoccus pelagius NBRC 104925</name>
    <dbReference type="NCBI Taxonomy" id="1089455"/>
    <lineage>
        <taxon>Bacteria</taxon>
        <taxon>Bacillati</taxon>
        <taxon>Actinomycetota</taxon>
        <taxon>Actinomycetes</taxon>
        <taxon>Micrococcales</taxon>
        <taxon>Dermatophilaceae</taxon>
        <taxon>Mobilicoccus</taxon>
    </lineage>
</organism>
<dbReference type="PANTHER" id="PTHR13914">
    <property type="entry name" value="PROLINE OXIDASE"/>
    <property type="match status" value="1"/>
</dbReference>
<evidence type="ECO:0000256" key="1">
    <source>
        <dbReference type="ARBA" id="ARBA00023002"/>
    </source>
</evidence>
<dbReference type="SUPFAM" id="SSF51730">
    <property type="entry name" value="FAD-linked oxidoreductase"/>
    <property type="match status" value="1"/>
</dbReference>
<accession>H5US38</accession>
<dbReference type="Proteomes" id="UP000004367">
    <property type="component" value="Unassembled WGS sequence"/>
</dbReference>
<dbReference type="Gene3D" id="3.20.20.220">
    <property type="match status" value="1"/>
</dbReference>
<protein>
    <submittedName>
        <fullName evidence="3">Putative proline dehydrogenase</fullName>
    </submittedName>
</protein>
<dbReference type="eggNOG" id="COG0506">
    <property type="taxonomic scope" value="Bacteria"/>
</dbReference>
<sequence length="314" mass="34570">MEPARPTVQDVLLRVATDARLRRAAENRTTSHEIVRRYVAGESISSAMDVAQWLGVRGRAVSVTHLVAEPQDGIRIEKRVKRIRKLVRRLADAGLATDGGADVSVRLSTLGAGLGAAGRAGARDRLRELAEIGDAHGVTLTLEVEDLVPPDVTFAAFHEVRAERPTLGISVPACLRRAEADCVALAATGARVRLTKGAPGREEGAFTRRSEVDRAYVRAVQPLLEGNGTVVVATHDERLIRLAETLARHLRRPRESVEYQLRYGVRPDKQAEIADRGDTLRVYVPFGEDWYPYLARRVADSPREILELVRATVF</sequence>
<evidence type="ECO:0000259" key="2">
    <source>
        <dbReference type="Pfam" id="PF01619"/>
    </source>
</evidence>
<dbReference type="PANTHER" id="PTHR13914:SF0">
    <property type="entry name" value="PROLINE DEHYDROGENASE 1, MITOCHONDRIAL"/>
    <property type="match status" value="1"/>
</dbReference>
<dbReference type="RefSeq" id="WP_009482444.1">
    <property type="nucleotide sequence ID" value="NZ_BAFE01000053.1"/>
</dbReference>
<gene>
    <name evidence="3" type="ORF">MOPEL_074_00330</name>
</gene>
<reference evidence="3 4" key="1">
    <citation type="submission" date="2012-02" db="EMBL/GenBank/DDBJ databases">
        <title>Whole genome shotgun sequence of Mobilicoccus pelagius NBRC 104925.</title>
        <authorList>
            <person name="Yoshida Y."/>
            <person name="Hosoyama A."/>
            <person name="Tsuchikane K."/>
            <person name="Katsumata H."/>
            <person name="Yamazaki S."/>
            <person name="Fujita N."/>
        </authorList>
    </citation>
    <scope>NUCLEOTIDE SEQUENCE [LARGE SCALE GENOMIC DNA]</scope>
    <source>
        <strain evidence="3 4">NBRC 104925</strain>
    </source>
</reference>
<evidence type="ECO:0000313" key="3">
    <source>
        <dbReference type="EMBL" id="GAB48546.1"/>
    </source>
</evidence>
<comment type="caution">
    <text evidence="3">The sequence shown here is derived from an EMBL/GenBank/DDBJ whole genome shotgun (WGS) entry which is preliminary data.</text>
</comment>
<dbReference type="Pfam" id="PF01619">
    <property type="entry name" value="Pro_dh"/>
    <property type="match status" value="1"/>
</dbReference>
<dbReference type="GO" id="GO:0004657">
    <property type="term" value="F:proline dehydrogenase activity"/>
    <property type="evidence" value="ECO:0007669"/>
    <property type="project" value="InterPro"/>
</dbReference>
<keyword evidence="4" id="KW-1185">Reference proteome</keyword>
<dbReference type="OrthoDB" id="9773461at2"/>
<dbReference type="InterPro" id="IPR029041">
    <property type="entry name" value="FAD-linked_oxidoreductase-like"/>
</dbReference>
<keyword evidence="1" id="KW-0560">Oxidoreductase</keyword>
<name>H5US38_9MICO</name>
<dbReference type="InterPro" id="IPR002872">
    <property type="entry name" value="Proline_DH_dom"/>
</dbReference>
<evidence type="ECO:0000313" key="4">
    <source>
        <dbReference type="Proteomes" id="UP000004367"/>
    </source>
</evidence>
<dbReference type="AlphaFoldDB" id="H5US38"/>
<dbReference type="GO" id="GO:0006562">
    <property type="term" value="P:L-proline catabolic process"/>
    <property type="evidence" value="ECO:0007669"/>
    <property type="project" value="InterPro"/>
</dbReference>
<dbReference type="STRING" id="1089455.MOPEL_074_00330"/>